<comment type="subcellular location">
    <subcellularLocation>
        <location evidence="1">Cytoplasm</location>
    </subcellularLocation>
</comment>
<dbReference type="Gene3D" id="3.40.50.620">
    <property type="entry name" value="HUPs"/>
    <property type="match status" value="2"/>
</dbReference>
<dbReference type="KEGG" id="pbf:CFX0092_A3586"/>
<dbReference type="GO" id="GO:0005829">
    <property type="term" value="C:cytosol"/>
    <property type="evidence" value="ECO:0007669"/>
    <property type="project" value="TreeGrafter"/>
</dbReference>
<evidence type="ECO:0000313" key="15">
    <source>
        <dbReference type="Proteomes" id="UP000215027"/>
    </source>
</evidence>
<sequence length="813" mass="90545">MILTDRYDAQARETELAAAWEREGVYRFQPAAGAPVYAIDTPPPSVSGHLHLGHVYSYAHADFFARYRRMRGDAVFYPMGFDDNGLPTERLVERERGVRAADIGRQAFIRECLAVSEAAERQYEALWRRLGLSIDWRYTYRTIDDESRRVAQWGFLDLLRQELAYRQQAPTIWCPECGTAISQAEVNDEGRRTTFYTLAFDLADGGALPIATTRPELLPACVAVFVHPDDERFQRLIGREAVTPLFGRRVPILADPAANPAKGTGAVMCCTFGDTTDVAWWRAHDLPLIEVIGRDGRLLAAAGRYAGLSTAEARRRIVADIAARAGLLDAQPLEQTVRVHERCDTAVETIISHQWFVRVLDQRARFLAAGDRIAWHPEHMGTRYRQWVENLNWDWCISRQRTFGVPFPLWYCAACGEPMTPDLADLPIDPSEDQPSRPCACGGTAFVPEMDVMDTWATSSLSPQIVGRFLADPALFQQVFPMTLRPQAHEIIRTWAFYTIVRSLYHTGQLPWQDVAISGWGLAADGEGKLSKSRGGGKVTGPQEMLARHSADAVRYWAAGTSLGKDAFIDEKRIQAGAKWVTKLWHVARFSERFLGDYACPPLPPADLTTADRWLLARLNQLIAATTASFDDYDYATARSEIEEFFWRDLADNYLEMAKKRLYDGGPGHEAARYTLYVTLAALLKLLAPLLPYVTDAIYRDLFAGSGGPATIHHAEWPRADERFDDPAALAAGVALLDIATAARRFKSERNLSPGAAAAELQLSVADEELRAALEAAELDLLSITRARAITFERAGNGTDWLAAGAVAIRLIL</sequence>
<proteinExistence type="inferred from homology"/>
<dbReference type="GO" id="GO:0002161">
    <property type="term" value="F:aminoacyl-tRNA deacylase activity"/>
    <property type="evidence" value="ECO:0007669"/>
    <property type="project" value="InterPro"/>
</dbReference>
<comment type="catalytic activity">
    <reaction evidence="9">
        <text>tRNA(Val) + L-valine + ATP = L-valyl-tRNA(Val) + AMP + diphosphate</text>
        <dbReference type="Rhea" id="RHEA:10704"/>
        <dbReference type="Rhea" id="RHEA-COMP:9672"/>
        <dbReference type="Rhea" id="RHEA-COMP:9708"/>
        <dbReference type="ChEBI" id="CHEBI:30616"/>
        <dbReference type="ChEBI" id="CHEBI:33019"/>
        <dbReference type="ChEBI" id="CHEBI:57762"/>
        <dbReference type="ChEBI" id="CHEBI:78442"/>
        <dbReference type="ChEBI" id="CHEBI:78537"/>
        <dbReference type="ChEBI" id="CHEBI:456215"/>
        <dbReference type="EC" id="6.1.1.9"/>
    </reaction>
</comment>
<dbReference type="OrthoDB" id="9810365at2"/>
<dbReference type="GO" id="GO:0004832">
    <property type="term" value="F:valine-tRNA ligase activity"/>
    <property type="evidence" value="ECO:0007669"/>
    <property type="project" value="UniProtKB-UniRule"/>
</dbReference>
<dbReference type="SUPFAM" id="SSF50677">
    <property type="entry name" value="ValRS/IleRS/LeuRS editing domain"/>
    <property type="match status" value="1"/>
</dbReference>
<dbReference type="GO" id="GO:0005524">
    <property type="term" value="F:ATP binding"/>
    <property type="evidence" value="ECO:0007669"/>
    <property type="project" value="UniProtKB-KW"/>
</dbReference>
<keyword evidence="7 11" id="KW-0648">Protein biosynthesis</keyword>
<dbReference type="Gene3D" id="1.10.730.10">
    <property type="entry name" value="Isoleucyl-tRNA Synthetase, Domain 1"/>
    <property type="match status" value="1"/>
</dbReference>
<dbReference type="NCBIfam" id="NF009687">
    <property type="entry name" value="PRK13208.1"/>
    <property type="match status" value="1"/>
</dbReference>
<gene>
    <name evidence="14" type="primary">valS</name>
    <name evidence="14" type="ORF">CFX0092_A3586</name>
</gene>
<dbReference type="FunFam" id="3.40.50.620:FF:000192">
    <property type="entry name" value="Valine--tRNA ligase"/>
    <property type="match status" value="1"/>
</dbReference>
<evidence type="ECO:0000256" key="8">
    <source>
        <dbReference type="ARBA" id="ARBA00023146"/>
    </source>
</evidence>
<dbReference type="Gene3D" id="3.90.740.10">
    <property type="entry name" value="Valyl/Leucyl/Isoleucyl-tRNA synthetase, editing domain"/>
    <property type="match status" value="1"/>
</dbReference>
<dbReference type="EMBL" id="LN890655">
    <property type="protein sequence ID" value="CUS05464.2"/>
    <property type="molecule type" value="Genomic_DNA"/>
</dbReference>
<reference evidence="14" key="1">
    <citation type="submission" date="2016-01" db="EMBL/GenBank/DDBJ databases">
        <authorList>
            <person name="Mcilroy J.S."/>
            <person name="Karst M S."/>
            <person name="Albertsen M."/>
        </authorList>
    </citation>
    <scope>NUCLEOTIDE SEQUENCE</scope>
    <source>
        <strain evidence="14">Cfx-K</strain>
    </source>
</reference>
<evidence type="ECO:0000256" key="9">
    <source>
        <dbReference type="ARBA" id="ARBA00047552"/>
    </source>
</evidence>
<evidence type="ECO:0000259" key="12">
    <source>
        <dbReference type="Pfam" id="PF00133"/>
    </source>
</evidence>
<dbReference type="InterPro" id="IPR013155">
    <property type="entry name" value="M/V/L/I-tRNA-synth_anticd-bd"/>
</dbReference>
<evidence type="ECO:0000256" key="3">
    <source>
        <dbReference type="ARBA" id="ARBA00022490"/>
    </source>
</evidence>
<dbReference type="InterPro" id="IPR002300">
    <property type="entry name" value="aa-tRNA-synth_Ia"/>
</dbReference>
<accession>A0A160T653</accession>
<name>A0A160T653_9CHLR</name>
<evidence type="ECO:0000313" key="14">
    <source>
        <dbReference type="EMBL" id="CUS05464.2"/>
    </source>
</evidence>
<keyword evidence="8 11" id="KW-0030">Aminoacyl-tRNA synthetase</keyword>
<dbReference type="RefSeq" id="WP_095044674.1">
    <property type="nucleotide sequence ID" value="NZ_LN890655.1"/>
</dbReference>
<dbReference type="HAMAP" id="MF_02005">
    <property type="entry name" value="Val_tRNA_synth_type2"/>
    <property type="match status" value="1"/>
</dbReference>
<feature type="domain" description="Methionyl/Valyl/Leucyl/Isoleucyl-tRNA synthetase anticodon-binding" evidence="13">
    <location>
        <begin position="612"/>
        <end position="757"/>
    </location>
</feature>
<dbReference type="Pfam" id="PF00133">
    <property type="entry name" value="tRNA-synt_1"/>
    <property type="match status" value="1"/>
</dbReference>
<evidence type="ECO:0000256" key="6">
    <source>
        <dbReference type="ARBA" id="ARBA00022840"/>
    </source>
</evidence>
<dbReference type="InterPro" id="IPR014729">
    <property type="entry name" value="Rossmann-like_a/b/a_fold"/>
</dbReference>
<dbReference type="SUPFAM" id="SSF47323">
    <property type="entry name" value="Anticodon-binding domain of a subclass of class I aminoacyl-tRNA synthetases"/>
    <property type="match status" value="1"/>
</dbReference>
<evidence type="ECO:0000256" key="7">
    <source>
        <dbReference type="ARBA" id="ARBA00022917"/>
    </source>
</evidence>
<keyword evidence="4 11" id="KW-0436">Ligase</keyword>
<evidence type="ECO:0000256" key="2">
    <source>
        <dbReference type="ARBA" id="ARBA00013169"/>
    </source>
</evidence>
<dbReference type="NCBIfam" id="TIGR00422">
    <property type="entry name" value="valS"/>
    <property type="match status" value="1"/>
</dbReference>
<dbReference type="InterPro" id="IPR001412">
    <property type="entry name" value="aa-tRNA-synth_I_CS"/>
</dbReference>
<dbReference type="PRINTS" id="PR00986">
    <property type="entry name" value="TRNASYNTHVAL"/>
</dbReference>
<dbReference type="InterPro" id="IPR002303">
    <property type="entry name" value="Valyl-tRNA_ligase"/>
</dbReference>
<dbReference type="PANTHER" id="PTHR11946">
    <property type="entry name" value="VALYL-TRNA SYNTHETASES"/>
    <property type="match status" value="1"/>
</dbReference>
<evidence type="ECO:0000256" key="11">
    <source>
        <dbReference type="RuleBase" id="RU363035"/>
    </source>
</evidence>
<dbReference type="AlphaFoldDB" id="A0A160T653"/>
<comment type="similarity">
    <text evidence="11">Belongs to the class-I aminoacyl-tRNA synthetase family.</text>
</comment>
<dbReference type="PANTHER" id="PTHR11946:SF93">
    <property type="entry name" value="VALINE--TRNA LIGASE, CHLOROPLASTIC_MITOCHONDRIAL 2"/>
    <property type="match status" value="1"/>
</dbReference>
<keyword evidence="3" id="KW-0963">Cytoplasm</keyword>
<dbReference type="InterPro" id="IPR022874">
    <property type="entry name" value="Valine-tRNA_ligase_type_2"/>
</dbReference>
<evidence type="ECO:0000256" key="4">
    <source>
        <dbReference type="ARBA" id="ARBA00022598"/>
    </source>
</evidence>
<dbReference type="InterPro" id="IPR009008">
    <property type="entry name" value="Val/Leu/Ile-tRNA-synth_edit"/>
</dbReference>
<dbReference type="EC" id="6.1.1.9" evidence="2 10"/>
<evidence type="ECO:0000256" key="1">
    <source>
        <dbReference type="ARBA" id="ARBA00004496"/>
    </source>
</evidence>
<dbReference type="GO" id="GO:0006438">
    <property type="term" value="P:valyl-tRNA aminoacylation"/>
    <property type="evidence" value="ECO:0007669"/>
    <property type="project" value="UniProtKB-UniRule"/>
</dbReference>
<evidence type="ECO:0000256" key="10">
    <source>
        <dbReference type="NCBIfam" id="TIGR00422"/>
    </source>
</evidence>
<dbReference type="CDD" id="cd07962">
    <property type="entry name" value="Anticodon_Ia_Val"/>
    <property type="match status" value="1"/>
</dbReference>
<dbReference type="PROSITE" id="PS00178">
    <property type="entry name" value="AA_TRNA_LIGASE_I"/>
    <property type="match status" value="1"/>
</dbReference>
<dbReference type="InterPro" id="IPR033705">
    <property type="entry name" value="Anticodon_Ia_Val"/>
</dbReference>
<organism evidence="14 15">
    <name type="scientific">Candidatus Promineifilum breve</name>
    <dbReference type="NCBI Taxonomy" id="1806508"/>
    <lineage>
        <taxon>Bacteria</taxon>
        <taxon>Bacillati</taxon>
        <taxon>Chloroflexota</taxon>
        <taxon>Ardenticatenia</taxon>
        <taxon>Candidatus Promineifilales</taxon>
        <taxon>Candidatus Promineifilaceae</taxon>
        <taxon>Candidatus Promineifilum</taxon>
    </lineage>
</organism>
<keyword evidence="5 11" id="KW-0547">Nucleotide-binding</keyword>
<dbReference type="SUPFAM" id="SSF52374">
    <property type="entry name" value="Nucleotidylyl transferase"/>
    <property type="match status" value="1"/>
</dbReference>
<evidence type="ECO:0000259" key="13">
    <source>
        <dbReference type="Pfam" id="PF08264"/>
    </source>
</evidence>
<feature type="domain" description="Aminoacyl-tRNA synthetase class Ia" evidence="12">
    <location>
        <begin position="18"/>
        <end position="567"/>
    </location>
</feature>
<dbReference type="Proteomes" id="UP000215027">
    <property type="component" value="Chromosome I"/>
</dbReference>
<dbReference type="InterPro" id="IPR009080">
    <property type="entry name" value="tRNAsynth_Ia_anticodon-bd"/>
</dbReference>
<dbReference type="Pfam" id="PF08264">
    <property type="entry name" value="Anticodon_1"/>
    <property type="match status" value="1"/>
</dbReference>
<keyword evidence="6 11" id="KW-0067">ATP-binding</keyword>
<protein>
    <recommendedName>
        <fullName evidence="2 10">Valine--tRNA ligase</fullName>
        <ecNumber evidence="2 10">6.1.1.9</ecNumber>
    </recommendedName>
</protein>
<evidence type="ECO:0000256" key="5">
    <source>
        <dbReference type="ARBA" id="ARBA00022741"/>
    </source>
</evidence>
<keyword evidence="15" id="KW-1185">Reference proteome</keyword>